<evidence type="ECO:0000259" key="1">
    <source>
        <dbReference type="SMART" id="SM01235"/>
    </source>
</evidence>
<dbReference type="Pfam" id="PF14376">
    <property type="entry name" value="Haem_bd"/>
    <property type="match status" value="1"/>
</dbReference>
<evidence type="ECO:0000313" key="2">
    <source>
        <dbReference type="EMBL" id="MBN7811524.1"/>
    </source>
</evidence>
<dbReference type="SMART" id="SM01235">
    <property type="entry name" value="Haem_bd"/>
    <property type="match status" value="1"/>
</dbReference>
<organism evidence="2 3">
    <name type="scientific">Algoriphagus oliviformis</name>
    <dbReference type="NCBI Taxonomy" id="2811231"/>
    <lineage>
        <taxon>Bacteria</taxon>
        <taxon>Pseudomonadati</taxon>
        <taxon>Bacteroidota</taxon>
        <taxon>Cytophagia</taxon>
        <taxon>Cytophagales</taxon>
        <taxon>Cyclobacteriaceae</taxon>
        <taxon>Algoriphagus</taxon>
    </lineage>
</organism>
<proteinExistence type="predicted"/>
<comment type="caution">
    <text evidence="2">The sequence shown here is derived from an EMBL/GenBank/DDBJ whole genome shotgun (WGS) entry which is preliminary data.</text>
</comment>
<sequence>MKRWQGILGGTALLLLAIQLVPNELPEVVADNPGDLIQSGVVGEDVAMLLKNSCYACHSNETDYPWYSYVAPASWLVAKDVREAREELNFSLWQDYDMMDQLGKLDDTYMEVEEGKMPLGIYTLMHPSAKLDEAQRKTITDWAEATMDLIAEEEEDESEGMD</sequence>
<evidence type="ECO:0000313" key="3">
    <source>
        <dbReference type="Proteomes" id="UP000664317"/>
    </source>
</evidence>
<protein>
    <submittedName>
        <fullName evidence="2">Heme-binding domain-containing protein</fullName>
    </submittedName>
</protein>
<gene>
    <name evidence="2" type="ORF">J0A68_11225</name>
</gene>
<name>A0ABS3C7C9_9BACT</name>
<keyword evidence="3" id="KW-1185">Reference proteome</keyword>
<feature type="domain" description="Haem-binding" evidence="1">
    <location>
        <begin position="12"/>
        <end position="147"/>
    </location>
</feature>
<dbReference type="Proteomes" id="UP000664317">
    <property type="component" value="Unassembled WGS sequence"/>
</dbReference>
<reference evidence="2 3" key="1">
    <citation type="submission" date="2021-03" db="EMBL/GenBank/DDBJ databases">
        <title>novel species isolated from a fishpond in China.</title>
        <authorList>
            <person name="Lu H."/>
            <person name="Cai Z."/>
        </authorList>
    </citation>
    <scope>NUCLEOTIDE SEQUENCE [LARGE SCALE GENOMIC DNA]</scope>
    <source>
        <strain evidence="2 3">H41</strain>
    </source>
</reference>
<accession>A0ABS3C7C9</accession>
<dbReference type="InterPro" id="IPR025992">
    <property type="entry name" value="Haem-bd"/>
</dbReference>
<dbReference type="RefSeq" id="WP_206578305.1">
    <property type="nucleotide sequence ID" value="NZ_JAFKCT010000004.1"/>
</dbReference>
<dbReference type="EMBL" id="JAFKCT010000004">
    <property type="protein sequence ID" value="MBN7811524.1"/>
    <property type="molecule type" value="Genomic_DNA"/>
</dbReference>